<comment type="pathway">
    <text evidence="1 12 13">Cell wall biogenesis; peptidoglycan biosynthesis.</text>
</comment>
<keyword evidence="5 12" id="KW-0132">Cell division</keyword>
<feature type="binding site" evidence="12">
    <location>
        <position position="149"/>
    </location>
    <ligand>
        <name>UDP-N-acetyl-alpha-D-muramoyl-L-alanyl-D-glutamate</name>
        <dbReference type="ChEBI" id="CHEBI:83900"/>
    </ligand>
</feature>
<dbReference type="NCBIfam" id="NF001126">
    <property type="entry name" value="PRK00139.1-4"/>
    <property type="match status" value="1"/>
</dbReference>
<keyword evidence="6 12" id="KW-0547">Nucleotide-binding</keyword>
<comment type="cofactor">
    <cofactor evidence="12">
        <name>Mg(2+)</name>
        <dbReference type="ChEBI" id="CHEBI:18420"/>
    </cofactor>
</comment>
<evidence type="ECO:0000256" key="1">
    <source>
        <dbReference type="ARBA" id="ARBA00004752"/>
    </source>
</evidence>
<evidence type="ECO:0000259" key="16">
    <source>
        <dbReference type="Pfam" id="PF08245"/>
    </source>
</evidence>
<dbReference type="PROSITE" id="PS01011">
    <property type="entry name" value="FOLYLPOLYGLU_SYNT_1"/>
    <property type="match status" value="1"/>
</dbReference>
<keyword evidence="12" id="KW-0460">Magnesium</keyword>
<keyword evidence="10 12" id="KW-0131">Cell cycle</keyword>
<dbReference type="EMBL" id="JAGVRK010000001">
    <property type="protein sequence ID" value="MBS2968875.1"/>
    <property type="molecule type" value="Genomic_DNA"/>
</dbReference>
<dbReference type="InterPro" id="IPR004101">
    <property type="entry name" value="Mur_ligase_C"/>
</dbReference>
<proteinExistence type="inferred from homology"/>
<comment type="function">
    <text evidence="12">Catalyzes the addition of meso-diaminopimelic acid to the nucleotide precursor UDP-N-acetylmuramoyl-L-alanyl-D-glutamate (UMAG) in the biosynthesis of bacterial cell-wall peptidoglycan.</text>
</comment>
<dbReference type="InterPro" id="IPR018109">
    <property type="entry name" value="Folylpolyglutamate_synth_CS"/>
</dbReference>
<evidence type="ECO:0000259" key="15">
    <source>
        <dbReference type="Pfam" id="PF02875"/>
    </source>
</evidence>
<feature type="binding site" evidence="12">
    <location>
        <position position="185"/>
    </location>
    <ligand>
        <name>UDP-N-acetyl-alpha-D-muramoyl-L-alanyl-D-glutamate</name>
        <dbReference type="ChEBI" id="CHEBI:83900"/>
    </ligand>
</feature>
<dbReference type="InterPro" id="IPR013221">
    <property type="entry name" value="Mur_ligase_cen"/>
</dbReference>
<dbReference type="InterPro" id="IPR036615">
    <property type="entry name" value="Mur_ligase_C_dom_sf"/>
</dbReference>
<evidence type="ECO:0000256" key="12">
    <source>
        <dbReference type="HAMAP-Rule" id="MF_00208"/>
    </source>
</evidence>
<evidence type="ECO:0000259" key="14">
    <source>
        <dbReference type="Pfam" id="PF01225"/>
    </source>
</evidence>
<dbReference type="Proteomes" id="UP000682403">
    <property type="component" value="Unassembled WGS sequence"/>
</dbReference>
<feature type="binding site" evidence="12">
    <location>
        <position position="383"/>
    </location>
    <ligand>
        <name>meso-2,6-diaminopimelate</name>
        <dbReference type="ChEBI" id="CHEBI:57791"/>
    </ligand>
</feature>
<dbReference type="Pfam" id="PF08245">
    <property type="entry name" value="Mur_ligase_M"/>
    <property type="match status" value="1"/>
</dbReference>
<feature type="binding site" evidence="12">
    <location>
        <begin position="150"/>
        <end position="151"/>
    </location>
    <ligand>
        <name>UDP-N-acetyl-alpha-D-muramoyl-L-alanyl-D-glutamate</name>
        <dbReference type="ChEBI" id="CHEBI:83900"/>
    </ligand>
</feature>
<feature type="binding site" evidence="12">
    <location>
        <position position="30"/>
    </location>
    <ligand>
        <name>UDP-N-acetyl-alpha-D-muramoyl-L-alanyl-D-glutamate</name>
        <dbReference type="ChEBI" id="CHEBI:83900"/>
    </ligand>
</feature>
<keyword evidence="11 12" id="KW-0961">Cell wall biogenesis/degradation</keyword>
<keyword evidence="18" id="KW-1185">Reference proteome</keyword>
<evidence type="ECO:0000256" key="4">
    <source>
        <dbReference type="ARBA" id="ARBA00022598"/>
    </source>
</evidence>
<feature type="modified residue" description="N6-carboxylysine" evidence="12">
    <location>
        <position position="217"/>
    </location>
</feature>
<feature type="binding site" evidence="12">
    <location>
        <begin position="407"/>
        <end position="410"/>
    </location>
    <ligand>
        <name>meso-2,6-diaminopimelate</name>
        <dbReference type="ChEBI" id="CHEBI:57791"/>
    </ligand>
</feature>
<dbReference type="RefSeq" id="WP_211557968.1">
    <property type="nucleotide sequence ID" value="NZ_JAGVRK010000001.1"/>
</dbReference>
<dbReference type="Pfam" id="PF01225">
    <property type="entry name" value="Mur_ligase"/>
    <property type="match status" value="1"/>
</dbReference>
<evidence type="ECO:0000256" key="3">
    <source>
        <dbReference type="ARBA" id="ARBA00022490"/>
    </source>
</evidence>
<evidence type="ECO:0000256" key="13">
    <source>
        <dbReference type="RuleBase" id="RU004135"/>
    </source>
</evidence>
<feature type="binding site" evidence="12">
    <location>
        <begin position="108"/>
        <end position="114"/>
    </location>
    <ligand>
        <name>ATP</name>
        <dbReference type="ChEBI" id="CHEBI:30616"/>
    </ligand>
</feature>
<accession>A0ABS5LDR0</accession>
<protein>
    <recommendedName>
        <fullName evidence="12">UDP-N-acetylmuramoyl-L-alanyl-D-glutamate--2,6-diaminopimelate ligase</fullName>
        <ecNumber evidence="12">6.3.2.13</ecNumber>
    </recommendedName>
    <alternativeName>
        <fullName evidence="12">Meso-A2pm-adding enzyme</fullName>
    </alternativeName>
    <alternativeName>
        <fullName evidence="12">Meso-diaminopimelate-adding enzyme</fullName>
    </alternativeName>
    <alternativeName>
        <fullName evidence="12">UDP-MurNAc-L-Ala-D-Glu:meso-diaminopimelate ligase</fullName>
    </alternativeName>
    <alternativeName>
        <fullName evidence="12">UDP-MurNAc-tripeptide synthetase</fullName>
    </alternativeName>
    <alternativeName>
        <fullName evidence="12">UDP-N-acetylmuramyl-tripeptide synthetase</fullName>
    </alternativeName>
</protein>
<dbReference type="InterPro" id="IPR035911">
    <property type="entry name" value="MurE/MurF_N"/>
</dbReference>
<dbReference type="Gene3D" id="3.40.1390.10">
    <property type="entry name" value="MurE/MurF, N-terminal domain"/>
    <property type="match status" value="1"/>
</dbReference>
<comment type="catalytic activity">
    <reaction evidence="12">
        <text>UDP-N-acetyl-alpha-D-muramoyl-L-alanyl-D-glutamate + meso-2,6-diaminopimelate + ATP = UDP-N-acetyl-alpha-D-muramoyl-L-alanyl-gamma-D-glutamyl-meso-2,6-diaminopimelate + ADP + phosphate + H(+)</text>
        <dbReference type="Rhea" id="RHEA:23676"/>
        <dbReference type="ChEBI" id="CHEBI:15378"/>
        <dbReference type="ChEBI" id="CHEBI:30616"/>
        <dbReference type="ChEBI" id="CHEBI:43474"/>
        <dbReference type="ChEBI" id="CHEBI:57791"/>
        <dbReference type="ChEBI" id="CHEBI:83900"/>
        <dbReference type="ChEBI" id="CHEBI:83905"/>
        <dbReference type="ChEBI" id="CHEBI:456216"/>
        <dbReference type="EC" id="6.3.2.13"/>
    </reaction>
</comment>
<dbReference type="PANTHER" id="PTHR23135:SF4">
    <property type="entry name" value="UDP-N-ACETYLMURAMOYL-L-ALANYL-D-GLUTAMATE--2,6-DIAMINOPIMELATE LIGASE MURE HOMOLOG, CHLOROPLASTIC"/>
    <property type="match status" value="1"/>
</dbReference>
<dbReference type="Gene3D" id="3.40.1190.10">
    <property type="entry name" value="Mur-like, catalytic domain"/>
    <property type="match status" value="1"/>
</dbReference>
<comment type="similarity">
    <text evidence="2 12">Belongs to the MurCDEF family. MurE subfamily.</text>
</comment>
<evidence type="ECO:0000256" key="9">
    <source>
        <dbReference type="ARBA" id="ARBA00022984"/>
    </source>
</evidence>
<dbReference type="InterPro" id="IPR036565">
    <property type="entry name" value="Mur-like_cat_sf"/>
</dbReference>
<feature type="short sequence motif" description="Meso-diaminopimelate recognition motif" evidence="12">
    <location>
        <begin position="407"/>
        <end position="410"/>
    </location>
</feature>
<organism evidence="17 18">
    <name type="scientific">Metabacillus flavus</name>
    <dbReference type="NCBI Taxonomy" id="2823519"/>
    <lineage>
        <taxon>Bacteria</taxon>
        <taxon>Bacillati</taxon>
        <taxon>Bacillota</taxon>
        <taxon>Bacilli</taxon>
        <taxon>Bacillales</taxon>
        <taxon>Bacillaceae</taxon>
        <taxon>Metabacillus</taxon>
    </lineage>
</organism>
<dbReference type="InterPro" id="IPR000713">
    <property type="entry name" value="Mur_ligase_N"/>
</dbReference>
<dbReference type="NCBIfam" id="NF001124">
    <property type="entry name" value="PRK00139.1-2"/>
    <property type="match status" value="1"/>
</dbReference>
<comment type="subcellular location">
    <subcellularLocation>
        <location evidence="12 13">Cytoplasm</location>
    </subcellularLocation>
</comment>
<keyword evidence="4 12" id="KW-0436">Ligase</keyword>
<dbReference type="Gene3D" id="3.90.190.20">
    <property type="entry name" value="Mur ligase, C-terminal domain"/>
    <property type="match status" value="1"/>
</dbReference>
<keyword evidence="7 12" id="KW-0067">ATP-binding</keyword>
<dbReference type="InterPro" id="IPR005761">
    <property type="entry name" value="UDP-N-AcMur-Glu-dNH2Pim_ligase"/>
</dbReference>
<evidence type="ECO:0000256" key="2">
    <source>
        <dbReference type="ARBA" id="ARBA00005898"/>
    </source>
</evidence>
<gene>
    <name evidence="12" type="primary">murE</name>
    <name evidence="17" type="ORF">J9317_08900</name>
</gene>
<evidence type="ECO:0000256" key="11">
    <source>
        <dbReference type="ARBA" id="ARBA00023316"/>
    </source>
</evidence>
<reference evidence="17 18" key="1">
    <citation type="submission" date="2021-04" db="EMBL/GenBank/DDBJ databases">
        <title>Metabacillus sp. strain KIGAM252 whole genome sequence.</title>
        <authorList>
            <person name="Seo M.-J."/>
            <person name="Cho E.-S."/>
            <person name="Hwang C.Y."/>
            <person name="Yoon D.J."/>
        </authorList>
    </citation>
    <scope>NUCLEOTIDE SEQUENCE [LARGE SCALE GENOMIC DNA]</scope>
    <source>
        <strain evidence="17 18">KIGAM252</strain>
    </source>
</reference>
<evidence type="ECO:0000256" key="8">
    <source>
        <dbReference type="ARBA" id="ARBA00022960"/>
    </source>
</evidence>
<evidence type="ECO:0000313" key="18">
    <source>
        <dbReference type="Proteomes" id="UP000682403"/>
    </source>
</evidence>
<feature type="binding site" evidence="12">
    <location>
        <position position="177"/>
    </location>
    <ligand>
        <name>UDP-N-acetyl-alpha-D-muramoyl-L-alanyl-D-glutamate</name>
        <dbReference type="ChEBI" id="CHEBI:83900"/>
    </ligand>
</feature>
<comment type="caution">
    <text evidence="17">The sequence shown here is derived from an EMBL/GenBank/DDBJ whole genome shotgun (WGS) entry which is preliminary data.</text>
</comment>
<feature type="domain" description="Mur ligase C-terminal" evidence="15">
    <location>
        <begin position="334"/>
        <end position="459"/>
    </location>
</feature>
<feature type="domain" description="Mur ligase central" evidence="16">
    <location>
        <begin position="106"/>
        <end position="311"/>
    </location>
</feature>
<dbReference type="NCBIfam" id="TIGR01085">
    <property type="entry name" value="murE"/>
    <property type="match status" value="1"/>
</dbReference>
<evidence type="ECO:0000256" key="6">
    <source>
        <dbReference type="ARBA" id="ARBA00022741"/>
    </source>
</evidence>
<feature type="binding site" evidence="12">
    <location>
        <position position="457"/>
    </location>
    <ligand>
        <name>meso-2,6-diaminopimelate</name>
        <dbReference type="ChEBI" id="CHEBI:57791"/>
    </ligand>
</feature>
<name>A0ABS5LDR0_9BACI</name>
<comment type="PTM">
    <text evidence="12">Carboxylation is probably crucial for Mg(2+) binding and, consequently, for the gamma-phosphate positioning of ATP.</text>
</comment>
<evidence type="ECO:0000256" key="7">
    <source>
        <dbReference type="ARBA" id="ARBA00022840"/>
    </source>
</evidence>
<feature type="domain" description="Mur ligase N-terminal catalytic" evidence="14">
    <location>
        <begin position="23"/>
        <end position="94"/>
    </location>
</feature>
<evidence type="ECO:0000313" key="17">
    <source>
        <dbReference type="EMBL" id="MBS2968875.1"/>
    </source>
</evidence>
<dbReference type="HAMAP" id="MF_00208">
    <property type="entry name" value="MurE"/>
    <property type="match status" value="1"/>
</dbReference>
<comment type="caution">
    <text evidence="12">Lacks conserved residue(s) required for the propagation of feature annotation.</text>
</comment>
<dbReference type="SUPFAM" id="SSF53623">
    <property type="entry name" value="MurD-like peptide ligases, catalytic domain"/>
    <property type="match status" value="1"/>
</dbReference>
<dbReference type="SUPFAM" id="SSF63418">
    <property type="entry name" value="MurE/MurF N-terminal domain"/>
    <property type="match status" value="1"/>
</dbReference>
<keyword evidence="9 12" id="KW-0573">Peptidoglycan synthesis</keyword>
<keyword evidence="8 12" id="KW-0133">Cell shape</keyword>
<evidence type="ECO:0000256" key="10">
    <source>
        <dbReference type="ARBA" id="ARBA00023306"/>
    </source>
</evidence>
<dbReference type="Pfam" id="PF02875">
    <property type="entry name" value="Mur_ligase_C"/>
    <property type="match status" value="1"/>
</dbReference>
<feature type="binding site" evidence="12">
    <location>
        <position position="461"/>
    </location>
    <ligand>
        <name>meso-2,6-diaminopimelate</name>
        <dbReference type="ChEBI" id="CHEBI:57791"/>
    </ligand>
</feature>
<dbReference type="EC" id="6.3.2.13" evidence="12"/>
<dbReference type="GO" id="GO:0008765">
    <property type="term" value="F:UDP-N-acetylmuramoylalanyl-D-glutamate-2,6-diaminopimelate ligase activity"/>
    <property type="evidence" value="ECO:0007669"/>
    <property type="project" value="UniProtKB-EC"/>
</dbReference>
<keyword evidence="3 12" id="KW-0963">Cytoplasm</keyword>
<evidence type="ECO:0000256" key="5">
    <source>
        <dbReference type="ARBA" id="ARBA00022618"/>
    </source>
</evidence>
<dbReference type="SUPFAM" id="SSF53244">
    <property type="entry name" value="MurD-like peptide ligases, peptide-binding domain"/>
    <property type="match status" value="1"/>
</dbReference>
<dbReference type="PANTHER" id="PTHR23135">
    <property type="entry name" value="MUR LIGASE FAMILY MEMBER"/>
    <property type="match status" value="1"/>
</dbReference>
<sequence>MKLTDLLSRLHFGNIDVSEDPDIESIEMDSRNAGKGSLFICIKGYTVDGHHFARQAVDQGAAAVIAERELDLPVPVIIVPDSSRAMAVLADAFYGQPTQKLHLIGVTGTNGKTTTAHLIDMVLQSAGRKTGMIGTMYIKIGDETLEVRNTTPESLTLQKTFRKMADSGISNAVMEVSSHALHMGRAHGCDYDVAVFTNLTQDHLDYHGTMDAYKQAKGLLFSQLGNTFNHQNPKFAVLNQDDPASEEYRSMTAAHILTYGIDQKADVMASDIKMTSSGTAFLLQTPYGSRNMKLKLIGKFSVYNVLAAIGACLVSGIPLETAASALEKADGVRGRFELVDAGQPFAVIVDYAHTPDSLENVLTTIQQFSSGRTFVVVGCGGDRDKTKRPIMAQIAVKYADEPIFTSDNPRSEDALAILADMEKGVQGSYYHSIANREQAIYFAAANARPGDVILIAGKGHETYQQIGNNIYDFDDREVALKAISTLKIGQSAVKDHKREQ</sequence>